<dbReference type="STRING" id="326424.FRAAL3095"/>
<name>Q0RL66_FRAAA</name>
<accession>Q0RL66</accession>
<evidence type="ECO:0000313" key="2">
    <source>
        <dbReference type="EMBL" id="CAJ61739.1"/>
    </source>
</evidence>
<dbReference type="AlphaFoldDB" id="Q0RL66"/>
<keyword evidence="3" id="KW-1185">Reference proteome</keyword>
<gene>
    <name evidence="2" type="ordered locus">FRAAL3095</name>
</gene>
<evidence type="ECO:0000256" key="1">
    <source>
        <dbReference type="SAM" id="MobiDB-lite"/>
    </source>
</evidence>
<protein>
    <submittedName>
        <fullName evidence="2">Uncharacterized protein</fullName>
    </submittedName>
</protein>
<feature type="region of interest" description="Disordered" evidence="1">
    <location>
        <begin position="49"/>
        <end position="68"/>
    </location>
</feature>
<sequence length="100" mass="10738">MGPDTESFEVRGVRNGSIVTVVWDRGLLDGDPPTVDLVEVEADLLAESRRDPLQRRRDGDATTTATAATVGDPESALALVVRTLDRVVQVTTPARPRPSS</sequence>
<dbReference type="Proteomes" id="UP000000657">
    <property type="component" value="Chromosome"/>
</dbReference>
<evidence type="ECO:0000313" key="3">
    <source>
        <dbReference type="Proteomes" id="UP000000657"/>
    </source>
</evidence>
<organism evidence="2 3">
    <name type="scientific">Frankia alni (strain DSM 45986 / CECT 9034 / ACN14a)</name>
    <dbReference type="NCBI Taxonomy" id="326424"/>
    <lineage>
        <taxon>Bacteria</taxon>
        <taxon>Bacillati</taxon>
        <taxon>Actinomycetota</taxon>
        <taxon>Actinomycetes</taxon>
        <taxon>Frankiales</taxon>
        <taxon>Frankiaceae</taxon>
        <taxon>Frankia</taxon>
    </lineage>
</organism>
<proteinExistence type="predicted"/>
<reference evidence="2 3" key="1">
    <citation type="journal article" date="2007" name="Genome Res.">
        <title>Genome characteristics of facultatively symbiotic Frankia sp. strains reflect host range and host plant biogeography.</title>
        <authorList>
            <person name="Normand P."/>
            <person name="Lapierre P."/>
            <person name="Tisa L.S."/>
            <person name="Gogarten J.P."/>
            <person name="Alloisio N."/>
            <person name="Bagnarol E."/>
            <person name="Bassi C.A."/>
            <person name="Berry A.M."/>
            <person name="Bickhart D.M."/>
            <person name="Choisne N."/>
            <person name="Couloux A."/>
            <person name="Cournoyer B."/>
            <person name="Cruveiller S."/>
            <person name="Daubin V."/>
            <person name="Demange N."/>
            <person name="Francino M.P."/>
            <person name="Goltsman E."/>
            <person name="Huang Y."/>
            <person name="Kopp O.R."/>
            <person name="Labarre L."/>
            <person name="Lapidus A."/>
            <person name="Lavire C."/>
            <person name="Marechal J."/>
            <person name="Martinez M."/>
            <person name="Mastronunzio J.E."/>
            <person name="Mullin B.C."/>
            <person name="Niemann J."/>
            <person name="Pujic P."/>
            <person name="Rawnsley T."/>
            <person name="Rouy Z."/>
            <person name="Schenowitz C."/>
            <person name="Sellstedt A."/>
            <person name="Tavares F."/>
            <person name="Tomkins J.P."/>
            <person name="Vallenet D."/>
            <person name="Valverde C."/>
            <person name="Wall L.G."/>
            <person name="Wang Y."/>
            <person name="Medigue C."/>
            <person name="Benson D.R."/>
        </authorList>
    </citation>
    <scope>NUCLEOTIDE SEQUENCE [LARGE SCALE GENOMIC DNA]</scope>
    <source>
        <strain evidence="3">DSM 45986 / CECT 9034 / ACN14a</strain>
    </source>
</reference>
<feature type="compositionally biased region" description="Basic and acidic residues" evidence="1">
    <location>
        <begin position="49"/>
        <end position="60"/>
    </location>
</feature>
<dbReference type="KEGG" id="fal:FRAAL3095"/>
<dbReference type="EMBL" id="CT573213">
    <property type="protein sequence ID" value="CAJ61739.1"/>
    <property type="molecule type" value="Genomic_DNA"/>
</dbReference>
<dbReference type="HOGENOM" id="CLU_2301709_0_0_11"/>